<protein>
    <recommendedName>
        <fullName evidence="3">ABM domain-containing protein</fullName>
    </recommendedName>
</protein>
<reference evidence="2" key="1">
    <citation type="submission" date="2017-09" db="EMBL/GenBank/DDBJ databases">
        <authorList>
            <person name="Feng G."/>
            <person name="Zhu H."/>
        </authorList>
    </citation>
    <scope>NUCLEOTIDE SEQUENCE [LARGE SCALE GENOMIC DNA]</scope>
    <source>
        <strain evidence="2">1PNM-20</strain>
    </source>
</reference>
<accession>A0A2A2SDX4</accession>
<dbReference type="Proteomes" id="UP000218151">
    <property type="component" value="Unassembled WGS sequence"/>
</dbReference>
<proteinExistence type="predicted"/>
<dbReference type="InterPro" id="IPR011008">
    <property type="entry name" value="Dimeric_a/b-barrel"/>
</dbReference>
<keyword evidence="2" id="KW-1185">Reference proteome</keyword>
<dbReference type="SUPFAM" id="SSF54909">
    <property type="entry name" value="Dimeric alpha+beta barrel"/>
    <property type="match status" value="1"/>
</dbReference>
<dbReference type="AlphaFoldDB" id="A0A2A2SDX4"/>
<dbReference type="Gene3D" id="3.30.70.100">
    <property type="match status" value="1"/>
</dbReference>
<evidence type="ECO:0008006" key="3">
    <source>
        <dbReference type="Google" id="ProtNLM"/>
    </source>
</evidence>
<evidence type="ECO:0000313" key="1">
    <source>
        <dbReference type="EMBL" id="PAX07484.1"/>
    </source>
</evidence>
<evidence type="ECO:0000313" key="2">
    <source>
        <dbReference type="Proteomes" id="UP000218151"/>
    </source>
</evidence>
<organism evidence="1 2">
    <name type="scientific">Sphingomonas lenta</name>
    <dbReference type="NCBI Taxonomy" id="1141887"/>
    <lineage>
        <taxon>Bacteria</taxon>
        <taxon>Pseudomonadati</taxon>
        <taxon>Pseudomonadota</taxon>
        <taxon>Alphaproteobacteria</taxon>
        <taxon>Sphingomonadales</taxon>
        <taxon>Sphingomonadaceae</taxon>
        <taxon>Sphingomonas</taxon>
    </lineage>
</organism>
<name>A0A2A2SDX4_9SPHN</name>
<gene>
    <name evidence="1" type="ORF">CKY28_07410</name>
</gene>
<comment type="caution">
    <text evidence="1">The sequence shown here is derived from an EMBL/GenBank/DDBJ whole genome shotgun (WGS) entry which is preliminary data.</text>
</comment>
<sequence>MGFDLAQCVEEPTSLILRISWTSAEDHMEGFRGGPHFPPFLAEIRPFIPEIAEMRRYRPTGVAT</sequence>
<dbReference type="EMBL" id="NSLI01000003">
    <property type="protein sequence ID" value="PAX07484.1"/>
    <property type="molecule type" value="Genomic_DNA"/>
</dbReference>